<reference evidence="1 2" key="1">
    <citation type="journal article" date="2012" name="Genome Biol.">
        <title>Genome and low-iron response of an oceanic diatom adapted to chronic iron limitation.</title>
        <authorList>
            <person name="Lommer M."/>
            <person name="Specht M."/>
            <person name="Roy A.S."/>
            <person name="Kraemer L."/>
            <person name="Andreson R."/>
            <person name="Gutowska M.A."/>
            <person name="Wolf J."/>
            <person name="Bergner S.V."/>
            <person name="Schilhabel M.B."/>
            <person name="Klostermeier U.C."/>
            <person name="Beiko R.G."/>
            <person name="Rosenstiel P."/>
            <person name="Hippler M."/>
            <person name="Laroche J."/>
        </authorList>
    </citation>
    <scope>NUCLEOTIDE SEQUENCE [LARGE SCALE GENOMIC DNA]</scope>
    <source>
        <strain evidence="1 2">CCMP1005</strain>
    </source>
</reference>
<protein>
    <recommendedName>
        <fullName evidence="3">Reverse transcriptase Ty1/copia-type domain-containing protein</fullName>
    </recommendedName>
</protein>
<evidence type="ECO:0008006" key="3">
    <source>
        <dbReference type="Google" id="ProtNLM"/>
    </source>
</evidence>
<name>K0TEP7_THAOC</name>
<comment type="caution">
    <text evidence="1">The sequence shown here is derived from an EMBL/GenBank/DDBJ whole genome shotgun (WGS) entry which is preliminary data.</text>
</comment>
<evidence type="ECO:0000313" key="1">
    <source>
        <dbReference type="EMBL" id="EJK75875.1"/>
    </source>
</evidence>
<organism evidence="1 2">
    <name type="scientific">Thalassiosira oceanica</name>
    <name type="common">Marine diatom</name>
    <dbReference type="NCBI Taxonomy" id="159749"/>
    <lineage>
        <taxon>Eukaryota</taxon>
        <taxon>Sar</taxon>
        <taxon>Stramenopiles</taxon>
        <taxon>Ochrophyta</taxon>
        <taxon>Bacillariophyta</taxon>
        <taxon>Coscinodiscophyceae</taxon>
        <taxon>Thalassiosirophycidae</taxon>
        <taxon>Thalassiosirales</taxon>
        <taxon>Thalassiosiraceae</taxon>
        <taxon>Thalassiosira</taxon>
    </lineage>
</organism>
<sequence length="154" mass="17579">MVRLVRSKPEEYKLLKIGFEQSKVDECVFYRRSTIFIVYVDDGLVLDTNGNSLDDFVQELKDGRVSSRGPRRPLRLRGRHWTTSIIEAHANNSGKVLQSAACFCRLNSLPFEESHSFNYRSAVGKLNYLAQTTRPDTAAATHMIAKYSHNPKKE</sequence>
<accession>K0TEP7</accession>
<evidence type="ECO:0000313" key="2">
    <source>
        <dbReference type="Proteomes" id="UP000266841"/>
    </source>
</evidence>
<gene>
    <name evidence="1" type="ORF">THAOC_02392</name>
</gene>
<proteinExistence type="predicted"/>
<dbReference type="EMBL" id="AGNL01002677">
    <property type="protein sequence ID" value="EJK75875.1"/>
    <property type="molecule type" value="Genomic_DNA"/>
</dbReference>
<dbReference type="AlphaFoldDB" id="K0TEP7"/>
<keyword evidence="2" id="KW-1185">Reference proteome</keyword>
<dbReference type="OrthoDB" id="6746693at2759"/>
<dbReference type="Proteomes" id="UP000266841">
    <property type="component" value="Unassembled WGS sequence"/>
</dbReference>